<accession>A0A164VRB7</accession>
<organism evidence="1 2">
    <name type="scientific">Sistotremastrum niveocremeum HHB9708</name>
    <dbReference type="NCBI Taxonomy" id="1314777"/>
    <lineage>
        <taxon>Eukaryota</taxon>
        <taxon>Fungi</taxon>
        <taxon>Dikarya</taxon>
        <taxon>Basidiomycota</taxon>
        <taxon>Agaricomycotina</taxon>
        <taxon>Agaricomycetes</taxon>
        <taxon>Sistotremastrales</taxon>
        <taxon>Sistotremastraceae</taxon>
        <taxon>Sertulicium</taxon>
        <taxon>Sertulicium niveocremeum</taxon>
    </lineage>
</organism>
<dbReference type="PANTHER" id="PTHR28289">
    <property type="entry name" value="DASH COMPLEX SUBUNIT HSK3"/>
    <property type="match status" value="1"/>
</dbReference>
<name>A0A164VRB7_9AGAM</name>
<dbReference type="OrthoDB" id="3212378at2759"/>
<dbReference type="GO" id="GO:0042729">
    <property type="term" value="C:DASH complex"/>
    <property type="evidence" value="ECO:0007669"/>
    <property type="project" value="TreeGrafter"/>
</dbReference>
<dbReference type="AlphaFoldDB" id="A0A164VRB7"/>
<reference evidence="1 2" key="1">
    <citation type="journal article" date="2016" name="Mol. Biol. Evol.">
        <title>Comparative Genomics of Early-Diverging Mushroom-Forming Fungi Provides Insights into the Origins of Lignocellulose Decay Capabilities.</title>
        <authorList>
            <person name="Nagy L.G."/>
            <person name="Riley R."/>
            <person name="Tritt A."/>
            <person name="Adam C."/>
            <person name="Daum C."/>
            <person name="Floudas D."/>
            <person name="Sun H."/>
            <person name="Yadav J.S."/>
            <person name="Pangilinan J."/>
            <person name="Larsson K.H."/>
            <person name="Matsuura K."/>
            <person name="Barry K."/>
            <person name="Labutti K."/>
            <person name="Kuo R."/>
            <person name="Ohm R.A."/>
            <person name="Bhattacharya S.S."/>
            <person name="Shirouzu T."/>
            <person name="Yoshinaga Y."/>
            <person name="Martin F.M."/>
            <person name="Grigoriev I.V."/>
            <person name="Hibbett D.S."/>
        </authorList>
    </citation>
    <scope>NUCLEOTIDE SEQUENCE [LARGE SCALE GENOMIC DNA]</scope>
    <source>
        <strain evidence="1 2">HHB9708</strain>
    </source>
</reference>
<dbReference type="EMBL" id="KV419404">
    <property type="protein sequence ID" value="KZS94393.1"/>
    <property type="molecule type" value="Genomic_DNA"/>
</dbReference>
<dbReference type="InterPro" id="IPR042332">
    <property type="entry name" value="Hsk3"/>
</dbReference>
<dbReference type="GO" id="GO:0008608">
    <property type="term" value="P:attachment of spindle microtubules to kinetochore"/>
    <property type="evidence" value="ECO:0007669"/>
    <property type="project" value="InterPro"/>
</dbReference>
<dbReference type="Proteomes" id="UP000076722">
    <property type="component" value="Unassembled WGS sequence"/>
</dbReference>
<sequence length="79" mass="8613">MSATQAKDRQYALLAKRLNALSSAVNQSSELFADLSADLESMRTLAGLHAAQFMAVSHLLDAEENEQSQSQSERERASS</sequence>
<proteinExistence type="predicted"/>
<dbReference type="GO" id="GO:0051010">
    <property type="term" value="F:microtubule plus-end binding"/>
    <property type="evidence" value="ECO:0007669"/>
    <property type="project" value="TreeGrafter"/>
</dbReference>
<dbReference type="PANTHER" id="PTHR28289:SF1">
    <property type="entry name" value="DASH COMPLEX SUBUNIT HSK3"/>
    <property type="match status" value="1"/>
</dbReference>
<evidence type="ECO:0000313" key="2">
    <source>
        <dbReference type="Proteomes" id="UP000076722"/>
    </source>
</evidence>
<evidence type="ECO:0000313" key="1">
    <source>
        <dbReference type="EMBL" id="KZS94393.1"/>
    </source>
</evidence>
<protein>
    <submittedName>
        <fullName evidence="1">Uncharacterized protein</fullName>
    </submittedName>
</protein>
<gene>
    <name evidence="1" type="ORF">SISNIDRAFT_484617</name>
</gene>
<keyword evidence="2" id="KW-1185">Reference proteome</keyword>